<sequence length="80" mass="9034">MCVIFSCLRQRPKIFRKQRAVVHKRPLPPPPASKFKTVVSRAIKTGKIDELKTVVEDVEDPPEKKAVEARQDGNVVSLLI</sequence>
<organism evidence="1 2">
    <name type="scientific">Strongylus vulgaris</name>
    <name type="common">Blood worm</name>
    <dbReference type="NCBI Taxonomy" id="40348"/>
    <lineage>
        <taxon>Eukaryota</taxon>
        <taxon>Metazoa</taxon>
        <taxon>Ecdysozoa</taxon>
        <taxon>Nematoda</taxon>
        <taxon>Chromadorea</taxon>
        <taxon>Rhabditida</taxon>
        <taxon>Rhabditina</taxon>
        <taxon>Rhabditomorpha</taxon>
        <taxon>Strongyloidea</taxon>
        <taxon>Strongylidae</taxon>
        <taxon>Strongylus</taxon>
    </lineage>
</organism>
<keyword evidence="2" id="KW-1185">Reference proteome</keyword>
<protein>
    <submittedName>
        <fullName evidence="1">Uncharacterized protein</fullName>
    </submittedName>
</protein>
<evidence type="ECO:0000313" key="1">
    <source>
        <dbReference type="EMBL" id="VDM75596.1"/>
    </source>
</evidence>
<proteinExistence type="predicted"/>
<dbReference type="AlphaFoldDB" id="A0A3P7IYL7"/>
<dbReference type="Proteomes" id="UP000270094">
    <property type="component" value="Unassembled WGS sequence"/>
</dbReference>
<accession>A0A3P7IYL7</accession>
<dbReference type="OrthoDB" id="5876932at2759"/>
<gene>
    <name evidence="1" type="ORF">SVUK_LOCUS10594</name>
</gene>
<reference evidence="1 2" key="1">
    <citation type="submission" date="2018-11" db="EMBL/GenBank/DDBJ databases">
        <authorList>
            <consortium name="Pathogen Informatics"/>
        </authorList>
    </citation>
    <scope>NUCLEOTIDE SEQUENCE [LARGE SCALE GENOMIC DNA]</scope>
</reference>
<name>A0A3P7IYL7_STRVU</name>
<dbReference type="EMBL" id="UYYB01095555">
    <property type="protein sequence ID" value="VDM75596.1"/>
    <property type="molecule type" value="Genomic_DNA"/>
</dbReference>
<evidence type="ECO:0000313" key="2">
    <source>
        <dbReference type="Proteomes" id="UP000270094"/>
    </source>
</evidence>